<proteinExistence type="inferred from homology"/>
<feature type="domain" description="Helix-hairpin-helix DNA-binding motif class 1" evidence="5">
    <location>
        <begin position="73"/>
        <end position="92"/>
    </location>
</feature>
<dbReference type="SUPFAM" id="SSF47781">
    <property type="entry name" value="RuvA domain 2-like"/>
    <property type="match status" value="1"/>
</dbReference>
<dbReference type="EMBL" id="UOEI01000112">
    <property type="protein sequence ID" value="VAV93973.1"/>
    <property type="molecule type" value="Genomic_DNA"/>
</dbReference>
<protein>
    <submittedName>
        <fullName evidence="6">Holliday junction ATP-dependent DNA helicase RuvA</fullName>
        <ecNumber evidence="6">3.6.4.12</ecNumber>
    </submittedName>
</protein>
<gene>
    <name evidence="6" type="ORF">MNBD_ACTINO01-2540</name>
</gene>
<dbReference type="GO" id="GO:0009379">
    <property type="term" value="C:Holliday junction helicase complex"/>
    <property type="evidence" value="ECO:0007669"/>
    <property type="project" value="InterPro"/>
</dbReference>
<dbReference type="GO" id="GO:0005524">
    <property type="term" value="F:ATP binding"/>
    <property type="evidence" value="ECO:0007669"/>
    <property type="project" value="InterPro"/>
</dbReference>
<dbReference type="GO" id="GO:0016787">
    <property type="term" value="F:hydrolase activity"/>
    <property type="evidence" value="ECO:0007669"/>
    <property type="project" value="UniProtKB-KW"/>
</dbReference>
<sequence length="191" mass="20126">MIGRLRGVLVDRGTESIVLDVGGVGYQVAVTPRTLVGLPGIGEEVVLHTHLHVREDQLALFGFDTVADKALFSMLLGVSGIGPKVGLAILATMTPEQLQIAVVSDDVTALTAVPGIGKRSAEKLMVELRPKMEVDFEAGTASGPLSEVREALVGLGYGPDEIRGTLADMPQDLTVADMLKRSLQQLGRATS</sequence>
<organism evidence="6">
    <name type="scientific">hydrothermal vent metagenome</name>
    <dbReference type="NCBI Taxonomy" id="652676"/>
    <lineage>
        <taxon>unclassified sequences</taxon>
        <taxon>metagenomes</taxon>
        <taxon>ecological metagenomes</taxon>
    </lineage>
</organism>
<keyword evidence="1" id="KW-0963">Cytoplasm</keyword>
<keyword evidence="6" id="KW-0347">Helicase</keyword>
<reference evidence="6" key="1">
    <citation type="submission" date="2018-06" db="EMBL/GenBank/DDBJ databases">
        <authorList>
            <person name="Zhirakovskaya E."/>
        </authorList>
    </citation>
    <scope>NUCLEOTIDE SEQUENCE</scope>
</reference>
<dbReference type="InterPro" id="IPR012340">
    <property type="entry name" value="NA-bd_OB-fold"/>
</dbReference>
<evidence type="ECO:0000256" key="2">
    <source>
        <dbReference type="ARBA" id="ARBA00022763"/>
    </source>
</evidence>
<dbReference type="SMART" id="SM00278">
    <property type="entry name" value="HhH1"/>
    <property type="match status" value="3"/>
</dbReference>
<dbReference type="InterPro" id="IPR013849">
    <property type="entry name" value="DNA_helicase_Holl-junc_RuvA_I"/>
</dbReference>
<dbReference type="InterPro" id="IPR010994">
    <property type="entry name" value="RuvA_2-like"/>
</dbReference>
<dbReference type="InterPro" id="IPR036267">
    <property type="entry name" value="RuvA_C_sf"/>
</dbReference>
<dbReference type="InterPro" id="IPR011114">
    <property type="entry name" value="RuvA_C"/>
</dbReference>
<dbReference type="SUPFAM" id="SSF50249">
    <property type="entry name" value="Nucleic acid-binding proteins"/>
    <property type="match status" value="1"/>
</dbReference>
<feature type="domain" description="Helix-hairpin-helix DNA-binding motif class 1" evidence="5">
    <location>
        <begin position="33"/>
        <end position="52"/>
    </location>
</feature>
<keyword evidence="6" id="KW-0067">ATP-binding</keyword>
<keyword evidence="6" id="KW-0547">Nucleotide-binding</keyword>
<evidence type="ECO:0000256" key="4">
    <source>
        <dbReference type="ARBA" id="ARBA00023204"/>
    </source>
</evidence>
<keyword evidence="6" id="KW-0378">Hydrolase</keyword>
<dbReference type="Pfam" id="PF07499">
    <property type="entry name" value="RuvA_C"/>
    <property type="match status" value="1"/>
</dbReference>
<evidence type="ECO:0000256" key="3">
    <source>
        <dbReference type="ARBA" id="ARBA00023125"/>
    </source>
</evidence>
<dbReference type="EC" id="3.6.4.12" evidence="6"/>
<dbReference type="GO" id="GO:0009378">
    <property type="term" value="F:four-way junction helicase activity"/>
    <property type="evidence" value="ECO:0007669"/>
    <property type="project" value="InterPro"/>
</dbReference>
<dbReference type="Pfam" id="PF14520">
    <property type="entry name" value="HHH_5"/>
    <property type="match status" value="1"/>
</dbReference>
<dbReference type="Gene3D" id="1.10.150.20">
    <property type="entry name" value="5' to 3' exonuclease, C-terminal subdomain"/>
    <property type="match status" value="1"/>
</dbReference>
<keyword evidence="2" id="KW-0227">DNA damage</keyword>
<dbReference type="InterPro" id="IPR000085">
    <property type="entry name" value="RuvA"/>
</dbReference>
<dbReference type="InterPro" id="IPR003583">
    <property type="entry name" value="Hlx-hairpin-Hlx_DNA-bd_motif"/>
</dbReference>
<dbReference type="Gene3D" id="2.40.50.140">
    <property type="entry name" value="Nucleic acid-binding proteins"/>
    <property type="match status" value="1"/>
</dbReference>
<dbReference type="GO" id="GO:0003677">
    <property type="term" value="F:DNA binding"/>
    <property type="evidence" value="ECO:0007669"/>
    <property type="project" value="UniProtKB-KW"/>
</dbReference>
<dbReference type="Pfam" id="PF01330">
    <property type="entry name" value="RuvA_N"/>
    <property type="match status" value="1"/>
</dbReference>
<dbReference type="NCBIfam" id="TIGR00084">
    <property type="entry name" value="ruvA"/>
    <property type="match status" value="1"/>
</dbReference>
<dbReference type="AlphaFoldDB" id="A0A3B0SCA7"/>
<keyword evidence="3" id="KW-0238">DNA-binding</keyword>
<name>A0A3B0SCA7_9ZZZZ</name>
<accession>A0A3B0SCA7</accession>
<evidence type="ECO:0000256" key="1">
    <source>
        <dbReference type="ARBA" id="ARBA00022490"/>
    </source>
</evidence>
<dbReference type="HAMAP" id="MF_00031">
    <property type="entry name" value="DNA_HJ_migration_RuvA"/>
    <property type="match status" value="1"/>
</dbReference>
<keyword evidence="4" id="KW-0234">DNA repair</keyword>
<evidence type="ECO:0000259" key="5">
    <source>
        <dbReference type="SMART" id="SM00278"/>
    </source>
</evidence>
<dbReference type="CDD" id="cd14332">
    <property type="entry name" value="UBA_RuvA_C"/>
    <property type="match status" value="1"/>
</dbReference>
<dbReference type="GO" id="GO:0006310">
    <property type="term" value="P:DNA recombination"/>
    <property type="evidence" value="ECO:0007669"/>
    <property type="project" value="InterPro"/>
</dbReference>
<feature type="domain" description="Helix-hairpin-helix DNA-binding motif class 1" evidence="5">
    <location>
        <begin position="108"/>
        <end position="127"/>
    </location>
</feature>
<evidence type="ECO:0000313" key="6">
    <source>
        <dbReference type="EMBL" id="VAV93973.1"/>
    </source>
</evidence>
<dbReference type="GO" id="GO:0006281">
    <property type="term" value="P:DNA repair"/>
    <property type="evidence" value="ECO:0007669"/>
    <property type="project" value="UniProtKB-KW"/>
</dbReference>
<dbReference type="SUPFAM" id="SSF46929">
    <property type="entry name" value="DNA helicase RuvA subunit, C-terminal domain"/>
    <property type="match status" value="1"/>
</dbReference>